<evidence type="ECO:0000313" key="17">
    <source>
        <dbReference type="Proteomes" id="UP001154078"/>
    </source>
</evidence>
<dbReference type="PANTHER" id="PTHR46532">
    <property type="entry name" value="MALE FERTILITY FACTOR KL5"/>
    <property type="match status" value="1"/>
</dbReference>
<keyword evidence="17" id="KW-1185">Reference proteome</keyword>
<dbReference type="PANTHER" id="PTHR46532:SF4">
    <property type="entry name" value="AAA+ ATPASE DOMAIN-CONTAINING PROTEIN"/>
    <property type="match status" value="1"/>
</dbReference>
<accession>A0A9P0ANV7</accession>
<evidence type="ECO:0000256" key="4">
    <source>
        <dbReference type="ARBA" id="ARBA00022701"/>
    </source>
</evidence>
<evidence type="ECO:0000256" key="14">
    <source>
        <dbReference type="SAM" id="MobiDB-lite"/>
    </source>
</evidence>
<keyword evidence="10" id="KW-0969">Cilium</keyword>
<dbReference type="Gene3D" id="1.20.58.1120">
    <property type="match status" value="1"/>
</dbReference>
<dbReference type="GO" id="GO:0051959">
    <property type="term" value="F:dynein light intermediate chain binding"/>
    <property type="evidence" value="ECO:0007669"/>
    <property type="project" value="InterPro"/>
</dbReference>
<dbReference type="GO" id="GO:0005858">
    <property type="term" value="C:axonemal dynein complex"/>
    <property type="evidence" value="ECO:0007669"/>
    <property type="project" value="TreeGrafter"/>
</dbReference>
<dbReference type="InterPro" id="IPR042222">
    <property type="entry name" value="Dynein_2_N"/>
</dbReference>
<keyword evidence="4" id="KW-0493">Microtubule</keyword>
<evidence type="ECO:0000256" key="7">
    <source>
        <dbReference type="ARBA" id="ARBA00022840"/>
    </source>
</evidence>
<dbReference type="OrthoDB" id="447173at2759"/>
<evidence type="ECO:0000256" key="10">
    <source>
        <dbReference type="ARBA" id="ARBA00023069"/>
    </source>
</evidence>
<evidence type="ECO:0000256" key="2">
    <source>
        <dbReference type="ARBA" id="ARBA00008887"/>
    </source>
</evidence>
<dbReference type="InterPro" id="IPR042228">
    <property type="entry name" value="Dynein_linker_3"/>
</dbReference>
<proteinExistence type="inferred from homology"/>
<evidence type="ECO:0000256" key="9">
    <source>
        <dbReference type="ARBA" id="ARBA00023054"/>
    </source>
</evidence>
<dbReference type="Gene3D" id="1.20.140.100">
    <property type="entry name" value="Dynein heavy chain, N-terminal domain 2"/>
    <property type="match status" value="1"/>
</dbReference>
<keyword evidence="6" id="KW-0547">Nucleotide-binding</keyword>
<dbReference type="GO" id="GO:0005874">
    <property type="term" value="C:microtubule"/>
    <property type="evidence" value="ECO:0007669"/>
    <property type="project" value="UniProtKB-KW"/>
</dbReference>
<dbReference type="FunFam" id="3.20.180.20:FF:000001">
    <property type="entry name" value="Dynein axonemal heavy chain 5"/>
    <property type="match status" value="1"/>
</dbReference>
<evidence type="ECO:0000259" key="15">
    <source>
        <dbReference type="Pfam" id="PF08393"/>
    </source>
</evidence>
<evidence type="ECO:0000256" key="6">
    <source>
        <dbReference type="ARBA" id="ARBA00022741"/>
    </source>
</evidence>
<evidence type="ECO:0000313" key="16">
    <source>
        <dbReference type="EMBL" id="CAH0547070.1"/>
    </source>
</evidence>
<dbReference type="GO" id="GO:0045505">
    <property type="term" value="F:dynein intermediate chain binding"/>
    <property type="evidence" value="ECO:0007669"/>
    <property type="project" value="InterPro"/>
</dbReference>
<feature type="region of interest" description="Disordered" evidence="14">
    <location>
        <begin position="80"/>
        <end position="99"/>
    </location>
</feature>
<sequence length="426" mass="49661">MYFKEWQKLAKNKENKVKRSKALEKREHDWQSKIEGLFDIAHSNTLNLITIEEDKRFLIAQRKKGRPGHIGHLDMEYAKKNAEKRKKQEQQQRFHDREKDKLKSLTEKYVISSSTTEYNVNSPTIRRQCIKQRQMVAKSIKSGFKPDGPLTIHWDGKMIEDISGHETVDRLPILVSGQGVEQLFAVPKLPRGTGDDLLKQLLPHLQDQLEFCQKSLSGYLERKRMMFPRFFFVSDPALLEILGQASDSHTIQNHLLSIFDNTRYVKFHDIEYNKITAIISSENEVIPLEKAVRAEGSVETWLTQLLNTSQMSLHSIIRQAHLVINDQNFNLLLFLDKMPAQIGLLGLQMIWTRDAEFALIQARHDKKQMPETNNRFLELLNTLIDQTTRDLTKIERTKFETLITIHVHQRDIFDILVNICDTNIIL</sequence>
<gene>
    <name evidence="16" type="ORF">MELIAE_LOCUS1122</name>
</gene>
<protein>
    <recommendedName>
        <fullName evidence="15">Dynein heavy chain linker domain-containing protein</fullName>
    </recommendedName>
</protein>
<name>A0A9P0ANV7_BRAAE</name>
<keyword evidence="5" id="KW-0677">Repeat</keyword>
<comment type="similarity">
    <text evidence="2">Belongs to the dynein heavy chain family.</text>
</comment>
<evidence type="ECO:0000256" key="13">
    <source>
        <dbReference type="ARBA" id="ARBA00023273"/>
    </source>
</evidence>
<keyword evidence="12" id="KW-0206">Cytoskeleton</keyword>
<evidence type="ECO:0000256" key="5">
    <source>
        <dbReference type="ARBA" id="ARBA00022737"/>
    </source>
</evidence>
<keyword evidence="8" id="KW-0243">Dynein</keyword>
<keyword evidence="7" id="KW-0067">ATP-binding</keyword>
<keyword evidence="9" id="KW-0175">Coiled coil</keyword>
<evidence type="ECO:0000256" key="12">
    <source>
        <dbReference type="ARBA" id="ARBA00023212"/>
    </source>
</evidence>
<reference evidence="16" key="1">
    <citation type="submission" date="2021-12" db="EMBL/GenBank/DDBJ databases">
        <authorList>
            <person name="King R."/>
        </authorList>
    </citation>
    <scope>NUCLEOTIDE SEQUENCE</scope>
</reference>
<keyword evidence="13" id="KW-0966">Cell projection</keyword>
<dbReference type="InterPro" id="IPR026983">
    <property type="entry name" value="DHC"/>
</dbReference>
<organism evidence="16 17">
    <name type="scientific">Brassicogethes aeneus</name>
    <name type="common">Rape pollen beetle</name>
    <name type="synonym">Meligethes aeneus</name>
    <dbReference type="NCBI Taxonomy" id="1431903"/>
    <lineage>
        <taxon>Eukaryota</taxon>
        <taxon>Metazoa</taxon>
        <taxon>Ecdysozoa</taxon>
        <taxon>Arthropoda</taxon>
        <taxon>Hexapoda</taxon>
        <taxon>Insecta</taxon>
        <taxon>Pterygota</taxon>
        <taxon>Neoptera</taxon>
        <taxon>Endopterygota</taxon>
        <taxon>Coleoptera</taxon>
        <taxon>Polyphaga</taxon>
        <taxon>Cucujiformia</taxon>
        <taxon>Nitidulidae</taxon>
        <taxon>Meligethinae</taxon>
        <taxon>Brassicogethes</taxon>
    </lineage>
</organism>
<comment type="subcellular location">
    <subcellularLocation>
        <location evidence="1">Cytoplasm</location>
        <location evidence="1">Cytoskeleton</location>
        <location evidence="1">Cilium axoneme</location>
    </subcellularLocation>
</comment>
<evidence type="ECO:0000256" key="1">
    <source>
        <dbReference type="ARBA" id="ARBA00004430"/>
    </source>
</evidence>
<dbReference type="EMBL" id="OV121132">
    <property type="protein sequence ID" value="CAH0547070.1"/>
    <property type="molecule type" value="Genomic_DNA"/>
</dbReference>
<dbReference type="GO" id="GO:0007018">
    <property type="term" value="P:microtubule-based movement"/>
    <property type="evidence" value="ECO:0007669"/>
    <property type="project" value="InterPro"/>
</dbReference>
<dbReference type="InterPro" id="IPR013602">
    <property type="entry name" value="Dynein_heavy_linker"/>
</dbReference>
<feature type="domain" description="Dynein heavy chain linker" evidence="15">
    <location>
        <begin position="193"/>
        <end position="320"/>
    </location>
</feature>
<evidence type="ECO:0000256" key="8">
    <source>
        <dbReference type="ARBA" id="ARBA00023017"/>
    </source>
</evidence>
<dbReference type="Proteomes" id="UP001154078">
    <property type="component" value="Chromosome 1"/>
</dbReference>
<evidence type="ECO:0000256" key="3">
    <source>
        <dbReference type="ARBA" id="ARBA00022490"/>
    </source>
</evidence>
<dbReference type="Gene3D" id="3.20.180.20">
    <property type="entry name" value="Dynein heavy chain, N-terminal domain 2"/>
    <property type="match status" value="1"/>
</dbReference>
<dbReference type="Pfam" id="PF08393">
    <property type="entry name" value="DHC_N2"/>
    <property type="match status" value="1"/>
</dbReference>
<evidence type="ECO:0000256" key="11">
    <source>
        <dbReference type="ARBA" id="ARBA00023175"/>
    </source>
</evidence>
<keyword evidence="3" id="KW-0963">Cytoplasm</keyword>
<dbReference type="AlphaFoldDB" id="A0A9P0ANV7"/>
<keyword evidence="11" id="KW-0505">Motor protein</keyword>
<dbReference type="GO" id="GO:0005524">
    <property type="term" value="F:ATP binding"/>
    <property type="evidence" value="ECO:0007669"/>
    <property type="project" value="UniProtKB-KW"/>
</dbReference>